<feature type="non-terminal residue" evidence="1">
    <location>
        <position position="370"/>
    </location>
</feature>
<reference evidence="1" key="1">
    <citation type="submission" date="2022-06" db="EMBL/GenBank/DDBJ databases">
        <title>Phylogenomic reconstructions and comparative analyses of Kickxellomycotina fungi.</title>
        <authorList>
            <person name="Reynolds N.K."/>
            <person name="Stajich J.E."/>
            <person name="Barry K."/>
            <person name="Grigoriev I.V."/>
            <person name="Crous P."/>
            <person name="Smith M.E."/>
        </authorList>
    </citation>
    <scope>NUCLEOTIDE SEQUENCE</scope>
    <source>
        <strain evidence="1">RSA 2271</strain>
    </source>
</reference>
<dbReference type="EMBL" id="JAMZIH010007788">
    <property type="protein sequence ID" value="KAJ1672814.1"/>
    <property type="molecule type" value="Genomic_DNA"/>
</dbReference>
<sequence length="370" mass="41451">MAIKIMARLIHNEPTSLSILQEDTLPSTFLRQLGEFIPYSMDTLIAIPNALGALCLNQVGYDQVMKSNVASKLFETITQIEYVKILQEGDGMCELGMELDEFMRHFSSARPAIMDLVVKYLQNIVELGTERPDKITAYNPGFSSMYASQEEYANKAAREDLYGLMIDSSTLFLDGMLGQDFHAKEAAESGAWEAIIAMLRSPLLALNFEGSTRIFEVFINLSRMILKASEKGTEVLVKELKRTLANEEFTEKCLSTESSLLVAYANPGDFPAESAKIHDTYLHQINVATCLVSLLAGYEDTPYDMSSSTAAQNYRTTASYLTRSEYYELVPRILKMYRAIVKEDILLHHREEAIKKLVSEKPSDDAGIPP</sequence>
<dbReference type="EC" id="2.3.2.26" evidence="1"/>
<proteinExistence type="predicted"/>
<evidence type="ECO:0000313" key="2">
    <source>
        <dbReference type="Proteomes" id="UP001145114"/>
    </source>
</evidence>
<dbReference type="Proteomes" id="UP001145114">
    <property type="component" value="Unassembled WGS sequence"/>
</dbReference>
<accession>A0ACC1HEP8</accession>
<keyword evidence="2" id="KW-1185">Reference proteome</keyword>
<evidence type="ECO:0000313" key="1">
    <source>
        <dbReference type="EMBL" id="KAJ1672814.1"/>
    </source>
</evidence>
<name>A0ACC1HEP8_9FUNG</name>
<keyword evidence="1" id="KW-0012">Acyltransferase</keyword>
<keyword evidence="1" id="KW-0808">Transferase</keyword>
<gene>
    <name evidence="1" type="primary">TOM1_5</name>
    <name evidence="1" type="ORF">EV182_006441</name>
</gene>
<protein>
    <submittedName>
        <fullName evidence="1">E3 ubiquitin-protein ligase tom1</fullName>
        <ecNumber evidence="1">2.3.2.26</ecNumber>
    </submittedName>
</protein>
<organism evidence="1 2">
    <name type="scientific">Spiromyces aspiralis</name>
    <dbReference type="NCBI Taxonomy" id="68401"/>
    <lineage>
        <taxon>Eukaryota</taxon>
        <taxon>Fungi</taxon>
        <taxon>Fungi incertae sedis</taxon>
        <taxon>Zoopagomycota</taxon>
        <taxon>Kickxellomycotina</taxon>
        <taxon>Kickxellomycetes</taxon>
        <taxon>Kickxellales</taxon>
        <taxon>Kickxellaceae</taxon>
        <taxon>Spiromyces</taxon>
    </lineage>
</organism>
<comment type="caution">
    <text evidence="1">The sequence shown here is derived from an EMBL/GenBank/DDBJ whole genome shotgun (WGS) entry which is preliminary data.</text>
</comment>